<keyword evidence="9" id="KW-1185">Reference proteome</keyword>
<dbReference type="InterPro" id="IPR008995">
    <property type="entry name" value="Mo/tungstate-bd_C_term_dom"/>
</dbReference>
<dbReference type="PANTHER" id="PTHR43875:SF15">
    <property type="entry name" value="TREHALOSE IMPORT ATP-BINDING PROTEIN SUGC"/>
    <property type="match status" value="1"/>
</dbReference>
<dbReference type="RefSeq" id="WP_308711622.1">
    <property type="nucleotide sequence ID" value="NZ_JAVHUY010000005.1"/>
</dbReference>
<dbReference type="PROSITE" id="PS50893">
    <property type="entry name" value="ABC_TRANSPORTER_2"/>
    <property type="match status" value="1"/>
</dbReference>
<gene>
    <name evidence="8" type="primary">ugpC</name>
    <name evidence="8" type="ORF">RB614_07455</name>
</gene>
<dbReference type="InterPro" id="IPR040582">
    <property type="entry name" value="OB_MalK-like"/>
</dbReference>
<dbReference type="Gene3D" id="2.40.50.100">
    <property type="match status" value="1"/>
</dbReference>
<keyword evidence="6" id="KW-0472">Membrane</keyword>
<dbReference type="SMART" id="SM00382">
    <property type="entry name" value="AAA"/>
    <property type="match status" value="1"/>
</dbReference>
<sequence>MADIVLDKVGKQYPDGTVAVRDVDLEIADGEFVILVGPSGCGKSTLLNMIAGLEDISSGELRIGGERMNEKAPRDRDIAMVFQSYALYPNMTVRENMAFPLRLAKLDKATIDEKVAEAAKVLELTELLERKPANLSGGQRQRVAMGRAIVRSPKAFLMDEPLSNLDAKLRVQMRTVVSRLQKRLGTTTVYVTHDQTEAMTLGDRVVVLRAGVVQQVGDPQTLYDHPANLFVAGFIGSPAMNFLSARALDGALRTALGDVPIGDRLRGMLERGEAPQEMILGVRPEHFEDAALVDEAARAKGREFEAPVELVESMGSDKYVYLTVEGERASSAELEELAADAGAADLPAGGANLVTRLSAESRVREGGPYKVWFNLEKIHLFDPSDGRNITLHEGRAAGIS</sequence>
<dbReference type="InterPro" id="IPR047641">
    <property type="entry name" value="ABC_transpr_MalK/UgpC-like"/>
</dbReference>
<evidence type="ECO:0000313" key="8">
    <source>
        <dbReference type="EMBL" id="MDQ7904357.1"/>
    </source>
</evidence>
<dbReference type="Pfam" id="PF17912">
    <property type="entry name" value="OB_MalK"/>
    <property type="match status" value="1"/>
</dbReference>
<protein>
    <submittedName>
        <fullName evidence="8">Sn-glycerol-3-phosphate ABC transporter ATP-binding protein UgpC</fullName>
    </submittedName>
</protein>
<evidence type="ECO:0000256" key="1">
    <source>
        <dbReference type="ARBA" id="ARBA00022448"/>
    </source>
</evidence>
<dbReference type="GO" id="GO:0005524">
    <property type="term" value="F:ATP binding"/>
    <property type="evidence" value="ECO:0007669"/>
    <property type="project" value="UniProtKB-KW"/>
</dbReference>
<keyword evidence="4 8" id="KW-0067">ATP-binding</keyword>
<evidence type="ECO:0000256" key="5">
    <source>
        <dbReference type="ARBA" id="ARBA00022967"/>
    </source>
</evidence>
<dbReference type="InterPro" id="IPR003439">
    <property type="entry name" value="ABC_transporter-like_ATP-bd"/>
</dbReference>
<dbReference type="SUPFAM" id="SSF50331">
    <property type="entry name" value="MOP-like"/>
    <property type="match status" value="1"/>
</dbReference>
<dbReference type="Gene3D" id="3.40.50.300">
    <property type="entry name" value="P-loop containing nucleotide triphosphate hydrolases"/>
    <property type="match status" value="1"/>
</dbReference>
<keyword evidence="2" id="KW-1003">Cell membrane</keyword>
<evidence type="ECO:0000313" key="9">
    <source>
        <dbReference type="Proteomes" id="UP001230908"/>
    </source>
</evidence>
<evidence type="ECO:0000256" key="3">
    <source>
        <dbReference type="ARBA" id="ARBA00022741"/>
    </source>
</evidence>
<dbReference type="InterPro" id="IPR015855">
    <property type="entry name" value="ABC_transpr_MalK-like"/>
</dbReference>
<reference evidence="8 9" key="1">
    <citation type="submission" date="2023-08" db="EMBL/GenBank/DDBJ databases">
        <title>Phytohabitans sansha sp. nov., isolated from marine sediment.</title>
        <authorList>
            <person name="Zhao Y."/>
            <person name="Yi K."/>
        </authorList>
    </citation>
    <scope>NUCLEOTIDE SEQUENCE [LARGE SCALE GENOMIC DNA]</scope>
    <source>
        <strain evidence="8 9">ZYX-F-186</strain>
    </source>
</reference>
<dbReference type="InterPro" id="IPR012340">
    <property type="entry name" value="NA-bd_OB-fold"/>
</dbReference>
<dbReference type="Pfam" id="PF00005">
    <property type="entry name" value="ABC_tran"/>
    <property type="match status" value="1"/>
</dbReference>
<dbReference type="InterPro" id="IPR003593">
    <property type="entry name" value="AAA+_ATPase"/>
</dbReference>
<keyword evidence="5" id="KW-1278">Translocase</keyword>
<evidence type="ECO:0000259" key="7">
    <source>
        <dbReference type="PROSITE" id="PS50893"/>
    </source>
</evidence>
<dbReference type="EMBL" id="JAVHUY010000005">
    <property type="protein sequence ID" value="MDQ7904357.1"/>
    <property type="molecule type" value="Genomic_DNA"/>
</dbReference>
<comment type="caution">
    <text evidence="8">The sequence shown here is derived from an EMBL/GenBank/DDBJ whole genome shotgun (WGS) entry which is preliminary data.</text>
</comment>
<keyword evidence="1" id="KW-0813">Transport</keyword>
<dbReference type="Gene3D" id="2.40.50.140">
    <property type="entry name" value="Nucleic acid-binding proteins"/>
    <property type="match status" value="1"/>
</dbReference>
<keyword evidence="3" id="KW-0547">Nucleotide-binding</keyword>
<feature type="domain" description="ABC transporter" evidence="7">
    <location>
        <begin position="4"/>
        <end position="235"/>
    </location>
</feature>
<organism evidence="8 9">
    <name type="scientific">Phytohabitans maris</name>
    <dbReference type="NCBI Taxonomy" id="3071409"/>
    <lineage>
        <taxon>Bacteria</taxon>
        <taxon>Bacillati</taxon>
        <taxon>Actinomycetota</taxon>
        <taxon>Actinomycetes</taxon>
        <taxon>Micromonosporales</taxon>
        <taxon>Micromonosporaceae</taxon>
    </lineage>
</organism>
<dbReference type="NCBIfam" id="NF008653">
    <property type="entry name" value="PRK11650.1"/>
    <property type="match status" value="1"/>
</dbReference>
<dbReference type="PROSITE" id="PS00211">
    <property type="entry name" value="ABC_TRANSPORTER_1"/>
    <property type="match status" value="1"/>
</dbReference>
<dbReference type="Proteomes" id="UP001230908">
    <property type="component" value="Unassembled WGS sequence"/>
</dbReference>
<dbReference type="CDD" id="cd03301">
    <property type="entry name" value="ABC_MalK_N"/>
    <property type="match status" value="1"/>
</dbReference>
<evidence type="ECO:0000256" key="6">
    <source>
        <dbReference type="ARBA" id="ARBA00023136"/>
    </source>
</evidence>
<evidence type="ECO:0000256" key="2">
    <source>
        <dbReference type="ARBA" id="ARBA00022475"/>
    </source>
</evidence>
<evidence type="ECO:0000256" key="4">
    <source>
        <dbReference type="ARBA" id="ARBA00022840"/>
    </source>
</evidence>
<dbReference type="InterPro" id="IPR027417">
    <property type="entry name" value="P-loop_NTPase"/>
</dbReference>
<accession>A0ABU0ZEI3</accession>
<proteinExistence type="predicted"/>
<dbReference type="InterPro" id="IPR017871">
    <property type="entry name" value="ABC_transporter-like_CS"/>
</dbReference>
<name>A0ABU0ZEI3_9ACTN</name>
<dbReference type="PANTHER" id="PTHR43875">
    <property type="entry name" value="MALTODEXTRIN IMPORT ATP-BINDING PROTEIN MSMX"/>
    <property type="match status" value="1"/>
</dbReference>
<dbReference type="SUPFAM" id="SSF52540">
    <property type="entry name" value="P-loop containing nucleoside triphosphate hydrolases"/>
    <property type="match status" value="1"/>
</dbReference>